<gene>
    <name evidence="5" type="ORF">DSM106972_095750</name>
</gene>
<organism evidence="5 6">
    <name type="scientific">Dulcicalothrix desertica PCC 7102</name>
    <dbReference type="NCBI Taxonomy" id="232991"/>
    <lineage>
        <taxon>Bacteria</taxon>
        <taxon>Bacillati</taxon>
        <taxon>Cyanobacteriota</taxon>
        <taxon>Cyanophyceae</taxon>
        <taxon>Nostocales</taxon>
        <taxon>Calotrichaceae</taxon>
        <taxon>Dulcicalothrix</taxon>
    </lineage>
</organism>
<accession>A0A3S1BYX4</accession>
<proteinExistence type="inferred from homology"/>
<evidence type="ECO:0000256" key="3">
    <source>
        <dbReference type="SAM" id="SignalP"/>
    </source>
</evidence>
<dbReference type="Pfam" id="PF00030">
    <property type="entry name" value="Crystall"/>
    <property type="match status" value="1"/>
</dbReference>
<dbReference type="AlphaFoldDB" id="A0A3S1BYX4"/>
<evidence type="ECO:0000256" key="2">
    <source>
        <dbReference type="ARBA" id="ARBA00022737"/>
    </source>
</evidence>
<evidence type="ECO:0000259" key="4">
    <source>
        <dbReference type="PROSITE" id="PS50915"/>
    </source>
</evidence>
<dbReference type="InterPro" id="IPR001064">
    <property type="entry name" value="Beta/gamma_crystallin"/>
</dbReference>
<evidence type="ECO:0000313" key="5">
    <source>
        <dbReference type="EMBL" id="RUS93634.1"/>
    </source>
</evidence>
<dbReference type="PROSITE" id="PS50915">
    <property type="entry name" value="CRYSTALLIN_BETA_GAMMA"/>
    <property type="match status" value="1"/>
</dbReference>
<sequence>MLTTKLKVLAVLGASLMVGAIQQTNVLAQGVPDVILWDQKIGRGASFETNKAVPDLGRFNNRASAIQVNNGQKWRFYEGKNFTGAFIEIGPDEARGNLGRLNNRVSSLRAVR</sequence>
<reference evidence="5" key="2">
    <citation type="journal article" date="2019" name="Genome Biol. Evol.">
        <title>Day and night: Metabolic profiles and evolutionary relationships of six axenic non-marine cyanobacteria.</title>
        <authorList>
            <person name="Will S.E."/>
            <person name="Henke P."/>
            <person name="Boedeker C."/>
            <person name="Huang S."/>
            <person name="Brinkmann H."/>
            <person name="Rohde M."/>
            <person name="Jarek M."/>
            <person name="Friedl T."/>
            <person name="Seufert S."/>
            <person name="Schumacher M."/>
            <person name="Overmann J."/>
            <person name="Neumann-Schaal M."/>
            <person name="Petersen J."/>
        </authorList>
    </citation>
    <scope>NUCLEOTIDE SEQUENCE [LARGE SCALE GENOMIC DNA]</scope>
    <source>
        <strain evidence="5">PCC 7102</strain>
    </source>
</reference>
<feature type="chain" id="PRO_5030082950" description="Beta/gamma crystallin 'Greek key' domain-containing protein" evidence="3">
    <location>
        <begin position="21"/>
        <end position="112"/>
    </location>
</feature>
<evidence type="ECO:0000313" key="6">
    <source>
        <dbReference type="Proteomes" id="UP000271624"/>
    </source>
</evidence>
<dbReference type="SMART" id="SM00247">
    <property type="entry name" value="XTALbg"/>
    <property type="match status" value="1"/>
</dbReference>
<comment type="similarity">
    <text evidence="1">Belongs to the beta/gamma-crystallin family.</text>
</comment>
<dbReference type="Gene3D" id="2.60.20.10">
    <property type="entry name" value="Crystallins"/>
    <property type="match status" value="1"/>
</dbReference>
<dbReference type="SUPFAM" id="SSF49695">
    <property type="entry name" value="gamma-Crystallin-like"/>
    <property type="match status" value="1"/>
</dbReference>
<dbReference type="EMBL" id="RSCL01000056">
    <property type="protein sequence ID" value="RUS93634.1"/>
    <property type="molecule type" value="Genomic_DNA"/>
</dbReference>
<dbReference type="Proteomes" id="UP000271624">
    <property type="component" value="Unassembled WGS sequence"/>
</dbReference>
<dbReference type="InterPro" id="IPR011024">
    <property type="entry name" value="G_crystallin-like"/>
</dbReference>
<keyword evidence="6" id="KW-1185">Reference proteome</keyword>
<evidence type="ECO:0000256" key="1">
    <source>
        <dbReference type="ARBA" id="ARBA00009646"/>
    </source>
</evidence>
<comment type="caution">
    <text evidence="5">The sequence shown here is derived from an EMBL/GenBank/DDBJ whole genome shotgun (WGS) entry which is preliminary data.</text>
</comment>
<dbReference type="RefSeq" id="WP_127087488.1">
    <property type="nucleotide sequence ID" value="NZ_RSCL01000056.1"/>
</dbReference>
<reference evidence="5" key="1">
    <citation type="submission" date="2018-12" db="EMBL/GenBank/DDBJ databases">
        <authorList>
            <person name="Will S."/>
            <person name="Neumann-Schaal M."/>
            <person name="Henke P."/>
        </authorList>
    </citation>
    <scope>NUCLEOTIDE SEQUENCE</scope>
    <source>
        <strain evidence="5">PCC 7102</strain>
    </source>
</reference>
<name>A0A3S1BYX4_9CYAN</name>
<keyword evidence="2" id="KW-0677">Repeat</keyword>
<protein>
    <recommendedName>
        <fullName evidence="4">Beta/gamma crystallin 'Greek key' domain-containing protein</fullName>
    </recommendedName>
</protein>
<feature type="signal peptide" evidence="3">
    <location>
        <begin position="1"/>
        <end position="20"/>
    </location>
</feature>
<feature type="domain" description="Beta/gamma crystallin 'Greek key'" evidence="4">
    <location>
        <begin position="72"/>
        <end position="112"/>
    </location>
</feature>
<dbReference type="OrthoDB" id="516922at2"/>
<keyword evidence="3" id="KW-0732">Signal</keyword>